<keyword evidence="1" id="KW-0812">Transmembrane</keyword>
<dbReference type="RefSeq" id="WP_006503974.1">
    <property type="nucleotide sequence ID" value="NZ_BAGZ01000021.1"/>
</dbReference>
<evidence type="ECO:0000256" key="1">
    <source>
        <dbReference type="SAM" id="Phobius"/>
    </source>
</evidence>
<evidence type="ECO:0000313" key="3">
    <source>
        <dbReference type="Proteomes" id="UP000008495"/>
    </source>
</evidence>
<dbReference type="OrthoDB" id="9886385at2"/>
<keyword evidence="3" id="KW-1185">Reference proteome</keyword>
<dbReference type="Proteomes" id="UP000008495">
    <property type="component" value="Unassembled WGS sequence"/>
</dbReference>
<dbReference type="EMBL" id="BAGZ01000021">
    <property type="protein sequence ID" value="GAB79217.1"/>
    <property type="molecule type" value="Genomic_DNA"/>
</dbReference>
<keyword evidence="1" id="KW-1133">Transmembrane helix</keyword>
<feature type="transmembrane region" description="Helical" evidence="1">
    <location>
        <begin position="109"/>
        <end position="131"/>
    </location>
</feature>
<sequence>MVHAEFSDQQHENKAACLKAAFWMYLVAAVMLTLLGIQSHRSGKSYPGAVYLPMASYTLVTFQLIGRARKGQMWPLSEPPEYAPIYLWSAAPSFGLIWLLTSVPNLPSWVVLLAALLPFGLIQCLFVDIGFPGWQWTRRRSGEQGG</sequence>
<comment type="caution">
    <text evidence="2">The sequence shown here is derived from an EMBL/GenBank/DDBJ whole genome shotgun (WGS) entry which is preliminary data.</text>
</comment>
<accession>K6WBK9</accession>
<dbReference type="AlphaFoldDB" id="K6WBK9"/>
<dbReference type="STRING" id="100225.SAMN05421595_2525"/>
<organism evidence="2 3">
    <name type="scientific">Austwickia chelonae NBRC 105200</name>
    <dbReference type="NCBI Taxonomy" id="1184607"/>
    <lineage>
        <taxon>Bacteria</taxon>
        <taxon>Bacillati</taxon>
        <taxon>Actinomycetota</taxon>
        <taxon>Actinomycetes</taxon>
        <taxon>Micrococcales</taxon>
        <taxon>Dermatophilaceae</taxon>
        <taxon>Austwickia</taxon>
    </lineage>
</organism>
<feature type="transmembrane region" description="Helical" evidence="1">
    <location>
        <begin position="49"/>
        <end position="65"/>
    </location>
</feature>
<name>K6WBK9_9MICO</name>
<keyword evidence="1" id="KW-0472">Membrane</keyword>
<evidence type="ECO:0000313" key="2">
    <source>
        <dbReference type="EMBL" id="GAB79217.1"/>
    </source>
</evidence>
<feature type="transmembrane region" description="Helical" evidence="1">
    <location>
        <begin position="85"/>
        <end position="103"/>
    </location>
</feature>
<gene>
    <name evidence="2" type="ORF">AUCHE_21_00430</name>
</gene>
<protein>
    <submittedName>
        <fullName evidence="2">Uncharacterized protein</fullName>
    </submittedName>
</protein>
<reference evidence="2 3" key="1">
    <citation type="submission" date="2012-08" db="EMBL/GenBank/DDBJ databases">
        <title>Whole genome shotgun sequence of Austwickia chelonae NBRC 105200.</title>
        <authorList>
            <person name="Yoshida I."/>
            <person name="Hosoyama A."/>
            <person name="Tsuchikane K."/>
            <person name="Katsumata H."/>
            <person name="Ando Y."/>
            <person name="Ohji S."/>
            <person name="Hamada M."/>
            <person name="Tamura T."/>
            <person name="Yamazoe A."/>
            <person name="Yamazaki S."/>
            <person name="Fujita N."/>
        </authorList>
    </citation>
    <scope>NUCLEOTIDE SEQUENCE [LARGE SCALE GENOMIC DNA]</scope>
    <source>
        <strain evidence="2 3">NBRC 105200</strain>
    </source>
</reference>
<proteinExistence type="predicted"/>
<feature type="transmembrane region" description="Helical" evidence="1">
    <location>
        <begin position="20"/>
        <end position="37"/>
    </location>
</feature>